<proteinExistence type="predicted"/>
<name>A0A7Z7JGU8_9BURK</name>
<reference evidence="2 3" key="1">
    <citation type="submission" date="2018-01" db="EMBL/GenBank/DDBJ databases">
        <authorList>
            <person name="Clerissi C."/>
        </authorList>
    </citation>
    <scope>NUCLEOTIDE SEQUENCE [LARGE SCALE GENOMIC DNA]</scope>
    <source>
        <strain evidence="2">Cupriavidus taiwanensis STM 6021</strain>
    </source>
</reference>
<organism evidence="2 3">
    <name type="scientific">Cupriavidus taiwanensis</name>
    <dbReference type="NCBI Taxonomy" id="164546"/>
    <lineage>
        <taxon>Bacteria</taxon>
        <taxon>Pseudomonadati</taxon>
        <taxon>Pseudomonadota</taxon>
        <taxon>Betaproteobacteria</taxon>
        <taxon>Burkholderiales</taxon>
        <taxon>Burkholderiaceae</taxon>
        <taxon>Cupriavidus</taxon>
    </lineage>
</organism>
<feature type="region of interest" description="Disordered" evidence="1">
    <location>
        <begin position="102"/>
        <end position="156"/>
    </location>
</feature>
<evidence type="ECO:0000313" key="2">
    <source>
        <dbReference type="EMBL" id="SPC23793.1"/>
    </source>
</evidence>
<gene>
    <name evidence="2" type="ORF">CBM2594_B80184</name>
</gene>
<feature type="compositionally biased region" description="Basic residues" evidence="1">
    <location>
        <begin position="102"/>
        <end position="128"/>
    </location>
</feature>
<dbReference type="Proteomes" id="UP000257139">
    <property type="component" value="Chromosome CBM2594_b"/>
</dbReference>
<feature type="compositionally biased region" description="Low complexity" evidence="1">
    <location>
        <begin position="45"/>
        <end position="55"/>
    </location>
</feature>
<dbReference type="AlphaFoldDB" id="A0A7Z7JGU8"/>
<feature type="region of interest" description="Disordered" evidence="1">
    <location>
        <begin position="33"/>
        <end position="64"/>
    </location>
</feature>
<protein>
    <submittedName>
        <fullName evidence="2">Uncharacterized protein</fullName>
    </submittedName>
</protein>
<accession>A0A7Z7JGU8</accession>
<sequence>MLPARTPGHACRHRARHRARRCRVRAAAQTRVQQWQRADGGGGSARAAGGRPVVGRRLRDSGNGRCRCRETRPGGYAAPALRSGAGCPAAGRRTRCIARAGRHARPGPRRGRPAVRRRRGLRARRRAPARPPLAQRTHTGLAQPGHLQGTNRRRPCDQRHGADVLLVGRYAGCLTKRAPNVCSLPLGAEGEKIGGFYAINHLTVTAATLLSILGNIRGKAVDAHAPINRQPFSMRDTTAMPGATHPHDLS</sequence>
<evidence type="ECO:0000313" key="3">
    <source>
        <dbReference type="Proteomes" id="UP000257139"/>
    </source>
</evidence>
<evidence type="ECO:0000256" key="1">
    <source>
        <dbReference type="SAM" id="MobiDB-lite"/>
    </source>
</evidence>
<dbReference type="EMBL" id="LT978514">
    <property type="protein sequence ID" value="SPC23793.1"/>
    <property type="molecule type" value="Genomic_DNA"/>
</dbReference>